<dbReference type="HOGENOM" id="CLU_2120892_0_0_1"/>
<comment type="caution">
    <text evidence="1">The sequence shown here is derived from an EMBL/GenBank/DDBJ whole genome shotgun (WGS) entry which is preliminary data.</text>
</comment>
<accession>T0KVD2</accession>
<gene>
    <name evidence="1" type="ORF">CGLO_03908</name>
</gene>
<dbReference type="Proteomes" id="UP000015530">
    <property type="component" value="Unassembled WGS sequence"/>
</dbReference>
<dbReference type="AlphaFoldDB" id="T0KVD2"/>
<dbReference type="OrthoDB" id="2504919at2759"/>
<reference evidence="2" key="1">
    <citation type="journal article" date="2013" name="Mol. Plant Microbe Interact.">
        <title>Global aspects of pacC regulation of pathogenicity genes in Colletotrichum gloeosporioides as revealed by transcriptome analysis.</title>
        <authorList>
            <person name="Alkan N."/>
            <person name="Meng X."/>
            <person name="Friedlander G."/>
            <person name="Reuveni E."/>
            <person name="Sukno S."/>
            <person name="Sherman A."/>
            <person name="Thon M."/>
            <person name="Fluhr R."/>
            <person name="Prusky D."/>
        </authorList>
    </citation>
    <scope>NUCLEOTIDE SEQUENCE [LARGE SCALE GENOMIC DNA]</scope>
    <source>
        <strain evidence="2">Cg-14</strain>
    </source>
</reference>
<protein>
    <submittedName>
        <fullName evidence="1">Uncharacterized protein</fullName>
    </submittedName>
</protein>
<dbReference type="STRING" id="1237896.T0KVD2"/>
<name>T0KVD2_COLGC</name>
<dbReference type="EMBL" id="AMYD01000797">
    <property type="protein sequence ID" value="EQB56069.1"/>
    <property type="molecule type" value="Genomic_DNA"/>
</dbReference>
<organism evidence="1 2">
    <name type="scientific">Colletotrichum gloeosporioides (strain Cg-14)</name>
    <name type="common">Anthracnose fungus</name>
    <name type="synonym">Glomerella cingulata</name>
    <dbReference type="NCBI Taxonomy" id="1237896"/>
    <lineage>
        <taxon>Eukaryota</taxon>
        <taxon>Fungi</taxon>
        <taxon>Dikarya</taxon>
        <taxon>Ascomycota</taxon>
        <taxon>Pezizomycotina</taxon>
        <taxon>Sordariomycetes</taxon>
        <taxon>Hypocreomycetidae</taxon>
        <taxon>Glomerellales</taxon>
        <taxon>Glomerellaceae</taxon>
        <taxon>Colletotrichum</taxon>
        <taxon>Colletotrichum gloeosporioides species complex</taxon>
    </lineage>
</organism>
<proteinExistence type="predicted"/>
<evidence type="ECO:0000313" key="1">
    <source>
        <dbReference type="EMBL" id="EQB56069.1"/>
    </source>
</evidence>
<sequence>MGEIYSHAWRVIICLGDDGHNGEAATTAFDAIRDYNRLAAEYMTESRIAGGSGWKPADDEGGYGLITGERLLPAVSTINFTEIMDFAQAWAQTGNDFTGVYFSSGYISRFFNHI</sequence>
<evidence type="ECO:0000313" key="2">
    <source>
        <dbReference type="Proteomes" id="UP000015530"/>
    </source>
</evidence>